<organism evidence="5 6">
    <name type="scientific">Thermoactinomyces daqus</name>
    <dbReference type="NCBI Taxonomy" id="1329516"/>
    <lineage>
        <taxon>Bacteria</taxon>
        <taxon>Bacillati</taxon>
        <taxon>Bacillota</taxon>
        <taxon>Bacilli</taxon>
        <taxon>Bacillales</taxon>
        <taxon>Thermoactinomycetaceae</taxon>
        <taxon>Thermoactinomyces</taxon>
    </lineage>
</organism>
<reference evidence="5 6" key="1">
    <citation type="submission" date="2020-07" db="EMBL/GenBank/DDBJ databases">
        <authorList>
            <person name="Feng H."/>
        </authorList>
    </citation>
    <scope>NUCLEOTIDE SEQUENCE [LARGE SCALE GENOMIC DNA]</scope>
    <source>
        <strain evidence="6">s-11</strain>
    </source>
</reference>
<evidence type="ECO:0000256" key="1">
    <source>
        <dbReference type="ARBA" id="ARBA00023015"/>
    </source>
</evidence>
<dbReference type="Gene3D" id="1.10.10.10">
    <property type="entry name" value="Winged helix-like DNA-binding domain superfamily/Winged helix DNA-binding domain"/>
    <property type="match status" value="1"/>
</dbReference>
<dbReference type="GO" id="GO:0003677">
    <property type="term" value="F:DNA binding"/>
    <property type="evidence" value="ECO:0007669"/>
    <property type="project" value="UniProtKB-KW"/>
</dbReference>
<keyword evidence="2" id="KW-0238">DNA-binding</keyword>
<dbReference type="InterPro" id="IPR036390">
    <property type="entry name" value="WH_DNA-bd_sf"/>
</dbReference>
<dbReference type="GO" id="GO:0003700">
    <property type="term" value="F:DNA-binding transcription factor activity"/>
    <property type="evidence" value="ECO:0007669"/>
    <property type="project" value="InterPro"/>
</dbReference>
<dbReference type="SUPFAM" id="SSF100950">
    <property type="entry name" value="NagB/RpiA/CoA transferase-like"/>
    <property type="match status" value="1"/>
</dbReference>
<dbReference type="Pfam" id="PF00455">
    <property type="entry name" value="DeoRC"/>
    <property type="match status" value="1"/>
</dbReference>
<dbReference type="AlphaFoldDB" id="A0A7W1XAU3"/>
<dbReference type="RefSeq" id="WP_033100028.1">
    <property type="nucleotide sequence ID" value="NZ_JACEIP010000014.1"/>
</dbReference>
<name>A0A7W1XAU3_9BACL</name>
<dbReference type="OrthoDB" id="9797223at2"/>
<dbReference type="PROSITE" id="PS51000">
    <property type="entry name" value="HTH_DEOR_2"/>
    <property type="match status" value="1"/>
</dbReference>
<proteinExistence type="predicted"/>
<evidence type="ECO:0000313" key="5">
    <source>
        <dbReference type="EMBL" id="MBA4543302.1"/>
    </source>
</evidence>
<dbReference type="InterPro" id="IPR014036">
    <property type="entry name" value="DeoR-like_C"/>
</dbReference>
<sequence>MLTPQRHQLILTMLKQQGVVKVQELVDATQASESTVRRDLIELEKLKLLKRVHGGAALLQGKGSEPSIAEKFAKNLEEKKAIARHAATLVEDGDCIYLDAGSTVGELIPYLSGKQIVVVTNGLSHLDRMDATNIKCHILGGMVKASTKAVIGSMALDQLRHFRFDRCFLGVNGIHPEMGYTTPDPEEARLKRLARTLSGQTYVLADQSKFAEISFAQFAEIEEAVLVTSRIPEESRAAYENKTYVIEVGTP</sequence>
<dbReference type="Pfam" id="PF08220">
    <property type="entry name" value="HTH_DeoR"/>
    <property type="match status" value="1"/>
</dbReference>
<keyword evidence="6" id="KW-1185">Reference proteome</keyword>
<dbReference type="SMART" id="SM01134">
    <property type="entry name" value="DeoRC"/>
    <property type="match status" value="1"/>
</dbReference>
<dbReference type="InterPro" id="IPR018356">
    <property type="entry name" value="Tscrpt_reg_HTH_DeoR_CS"/>
</dbReference>
<evidence type="ECO:0000313" key="6">
    <source>
        <dbReference type="Proteomes" id="UP000530514"/>
    </source>
</evidence>
<dbReference type="Gene3D" id="3.40.50.1360">
    <property type="match status" value="1"/>
</dbReference>
<dbReference type="InterPro" id="IPR001034">
    <property type="entry name" value="DeoR_HTH"/>
</dbReference>
<protein>
    <submittedName>
        <fullName evidence="5">DeoR/GlpR transcriptional regulator</fullName>
    </submittedName>
</protein>
<dbReference type="InterPro" id="IPR050313">
    <property type="entry name" value="Carb_Metab_HTH_regulators"/>
</dbReference>
<comment type="caution">
    <text evidence="5">The sequence shown here is derived from an EMBL/GenBank/DDBJ whole genome shotgun (WGS) entry which is preliminary data.</text>
</comment>
<dbReference type="SUPFAM" id="SSF46785">
    <property type="entry name" value="Winged helix' DNA-binding domain"/>
    <property type="match status" value="1"/>
</dbReference>
<evidence type="ECO:0000256" key="3">
    <source>
        <dbReference type="ARBA" id="ARBA00023163"/>
    </source>
</evidence>
<dbReference type="Proteomes" id="UP000530514">
    <property type="component" value="Unassembled WGS sequence"/>
</dbReference>
<accession>A0A7W1XAU3</accession>
<keyword evidence="1" id="KW-0805">Transcription regulation</keyword>
<evidence type="ECO:0000256" key="2">
    <source>
        <dbReference type="ARBA" id="ARBA00023125"/>
    </source>
</evidence>
<dbReference type="PROSITE" id="PS00894">
    <property type="entry name" value="HTH_DEOR_1"/>
    <property type="match status" value="1"/>
</dbReference>
<dbReference type="EMBL" id="JACEIP010000014">
    <property type="protein sequence ID" value="MBA4543302.1"/>
    <property type="molecule type" value="Genomic_DNA"/>
</dbReference>
<dbReference type="SMART" id="SM00420">
    <property type="entry name" value="HTH_DEOR"/>
    <property type="match status" value="1"/>
</dbReference>
<dbReference type="PANTHER" id="PTHR30363:SF56">
    <property type="entry name" value="TRANSCRIPTIONAL REGULATOR, DEOR FAMILY"/>
    <property type="match status" value="1"/>
</dbReference>
<keyword evidence="3" id="KW-0804">Transcription</keyword>
<evidence type="ECO:0000259" key="4">
    <source>
        <dbReference type="PROSITE" id="PS51000"/>
    </source>
</evidence>
<feature type="domain" description="HTH deoR-type" evidence="4">
    <location>
        <begin position="3"/>
        <end position="58"/>
    </location>
</feature>
<dbReference type="PANTHER" id="PTHR30363">
    <property type="entry name" value="HTH-TYPE TRANSCRIPTIONAL REGULATOR SRLR-RELATED"/>
    <property type="match status" value="1"/>
</dbReference>
<gene>
    <name evidence="5" type="ORF">H1164_10385</name>
</gene>
<dbReference type="InterPro" id="IPR037171">
    <property type="entry name" value="NagB/RpiA_transferase-like"/>
</dbReference>
<dbReference type="PRINTS" id="PR00037">
    <property type="entry name" value="HTHLACR"/>
</dbReference>
<dbReference type="InterPro" id="IPR036388">
    <property type="entry name" value="WH-like_DNA-bd_sf"/>
</dbReference>